<dbReference type="AlphaFoldDB" id="A0A4P9Z5M6"/>
<keyword evidence="5" id="KW-1185">Reference proteome</keyword>
<name>A0A4P9Z5M6_9FUNG</name>
<reference evidence="5" key="1">
    <citation type="journal article" date="2018" name="Nat. Microbiol.">
        <title>Leveraging single-cell genomics to expand the fungal tree of life.</title>
        <authorList>
            <person name="Ahrendt S.R."/>
            <person name="Quandt C.A."/>
            <person name="Ciobanu D."/>
            <person name="Clum A."/>
            <person name="Salamov A."/>
            <person name="Andreopoulos B."/>
            <person name="Cheng J.F."/>
            <person name="Woyke T."/>
            <person name="Pelin A."/>
            <person name="Henrissat B."/>
            <person name="Reynolds N.K."/>
            <person name="Benny G.L."/>
            <person name="Smith M.E."/>
            <person name="James T.Y."/>
            <person name="Grigoriev I.V."/>
        </authorList>
    </citation>
    <scope>NUCLEOTIDE SEQUENCE [LARGE SCALE GENOMIC DNA]</scope>
    <source>
        <strain evidence="5">Benny S71-1</strain>
    </source>
</reference>
<dbReference type="InterPro" id="IPR000308">
    <property type="entry name" value="14-3-3"/>
</dbReference>
<dbReference type="InterPro" id="IPR023410">
    <property type="entry name" value="14-3-3_domain"/>
</dbReference>
<evidence type="ECO:0000313" key="4">
    <source>
        <dbReference type="EMBL" id="RKP26930.1"/>
    </source>
</evidence>
<evidence type="ECO:0000256" key="2">
    <source>
        <dbReference type="PIRSR" id="PIRSR000868-1"/>
    </source>
</evidence>
<feature type="domain" description="14-3-3" evidence="3">
    <location>
        <begin position="5"/>
        <end position="236"/>
    </location>
</feature>
<feature type="site" description="Interaction with phosphoserine on interacting protein" evidence="2">
    <location>
        <position position="58"/>
    </location>
</feature>
<feature type="site" description="Interaction with phosphoserine on interacting protein" evidence="2">
    <location>
        <position position="131"/>
    </location>
</feature>
<dbReference type="Proteomes" id="UP000278143">
    <property type="component" value="Unassembled WGS sequence"/>
</dbReference>
<proteinExistence type="inferred from homology"/>
<evidence type="ECO:0000256" key="1">
    <source>
        <dbReference type="ARBA" id="ARBA00006141"/>
    </source>
</evidence>
<dbReference type="PANTHER" id="PTHR18860">
    <property type="entry name" value="14-3-3 PROTEIN"/>
    <property type="match status" value="1"/>
</dbReference>
<sequence>MSVERAALVVKAAEARKYGRYEEMFASMVEAIRMDNHVVLEEMKLLSFAYKTLIALRRARWRNLSVSEQRATASGDVERAETIGKDKAQIQNELLKICQEFDGVFGDALLRSVSSDECHMLYYKMRGNYHRFMAEFSLAGTCQASIDAAEQAYAHATKIARGNFPPTHAIRLHVALNYSTFCYEIRSDHDRAFDIAESAVEEAEAMMDKLPQEEYDESIFILKLLKDQLNVWHSTF</sequence>
<protein>
    <submittedName>
        <fullName evidence="4">14-3-3-like protein</fullName>
    </submittedName>
</protein>
<dbReference type="SUPFAM" id="SSF48445">
    <property type="entry name" value="14-3-3 protein"/>
    <property type="match status" value="1"/>
</dbReference>
<dbReference type="PIRSF" id="PIRSF000868">
    <property type="entry name" value="14-3-3"/>
    <property type="match status" value="1"/>
</dbReference>
<evidence type="ECO:0000313" key="5">
    <source>
        <dbReference type="Proteomes" id="UP000278143"/>
    </source>
</evidence>
<evidence type="ECO:0000259" key="3">
    <source>
        <dbReference type="SMART" id="SM00101"/>
    </source>
</evidence>
<dbReference type="OrthoDB" id="5568391at2759"/>
<dbReference type="Pfam" id="PF00244">
    <property type="entry name" value="14-3-3"/>
    <property type="match status" value="1"/>
</dbReference>
<organism evidence="4 5">
    <name type="scientific">Syncephalis pseudoplumigaleata</name>
    <dbReference type="NCBI Taxonomy" id="1712513"/>
    <lineage>
        <taxon>Eukaryota</taxon>
        <taxon>Fungi</taxon>
        <taxon>Fungi incertae sedis</taxon>
        <taxon>Zoopagomycota</taxon>
        <taxon>Zoopagomycotina</taxon>
        <taxon>Zoopagomycetes</taxon>
        <taxon>Zoopagales</taxon>
        <taxon>Piptocephalidaceae</taxon>
        <taxon>Syncephalis</taxon>
    </lineage>
</organism>
<accession>A0A4P9Z5M6</accession>
<dbReference type="SMART" id="SM00101">
    <property type="entry name" value="14_3_3"/>
    <property type="match status" value="1"/>
</dbReference>
<comment type="similarity">
    <text evidence="1">Belongs to the 14-3-3 family.</text>
</comment>
<dbReference type="PRINTS" id="PR00305">
    <property type="entry name" value="1433ZETA"/>
</dbReference>
<dbReference type="EMBL" id="KZ989303">
    <property type="protein sequence ID" value="RKP26930.1"/>
    <property type="molecule type" value="Genomic_DNA"/>
</dbReference>
<dbReference type="Gene3D" id="1.20.190.20">
    <property type="entry name" value="14-3-3 domain"/>
    <property type="match status" value="1"/>
</dbReference>
<gene>
    <name evidence="4" type="ORF">SYNPS1DRAFT_13435</name>
</gene>
<dbReference type="InterPro" id="IPR036815">
    <property type="entry name" value="14-3-3_dom_sf"/>
</dbReference>